<name>A0A9P3GS63_9APHY</name>
<comment type="caution">
    <text evidence="1">The sequence shown here is derived from an EMBL/GenBank/DDBJ whole genome shotgun (WGS) entry which is preliminary data.</text>
</comment>
<dbReference type="Proteomes" id="UP000703269">
    <property type="component" value="Unassembled WGS sequence"/>
</dbReference>
<reference evidence="1 2" key="1">
    <citation type="submission" date="2021-08" db="EMBL/GenBank/DDBJ databases">
        <title>Draft Genome Sequence of Phanerochaete sordida strain YK-624.</title>
        <authorList>
            <person name="Mori T."/>
            <person name="Dohra H."/>
            <person name="Suzuki T."/>
            <person name="Kawagishi H."/>
            <person name="Hirai H."/>
        </authorList>
    </citation>
    <scope>NUCLEOTIDE SEQUENCE [LARGE SCALE GENOMIC DNA]</scope>
    <source>
        <strain evidence="1 2">YK-624</strain>
    </source>
</reference>
<accession>A0A9P3GS63</accession>
<evidence type="ECO:0000313" key="1">
    <source>
        <dbReference type="EMBL" id="GJF00523.1"/>
    </source>
</evidence>
<organism evidence="1 2">
    <name type="scientific">Phanerochaete sordida</name>
    <dbReference type="NCBI Taxonomy" id="48140"/>
    <lineage>
        <taxon>Eukaryota</taxon>
        <taxon>Fungi</taxon>
        <taxon>Dikarya</taxon>
        <taxon>Basidiomycota</taxon>
        <taxon>Agaricomycotina</taxon>
        <taxon>Agaricomycetes</taxon>
        <taxon>Polyporales</taxon>
        <taxon>Phanerochaetaceae</taxon>
        <taxon>Phanerochaete</taxon>
    </lineage>
</organism>
<keyword evidence="2" id="KW-1185">Reference proteome</keyword>
<protein>
    <submittedName>
        <fullName evidence="1">Uncharacterized protein</fullName>
    </submittedName>
</protein>
<proteinExistence type="predicted"/>
<dbReference type="EMBL" id="BPQB01000161">
    <property type="protein sequence ID" value="GJF00523.1"/>
    <property type="molecule type" value="Genomic_DNA"/>
</dbReference>
<gene>
    <name evidence="1" type="ORF">PsYK624_168140</name>
</gene>
<evidence type="ECO:0000313" key="2">
    <source>
        <dbReference type="Proteomes" id="UP000703269"/>
    </source>
</evidence>
<dbReference type="AlphaFoldDB" id="A0A9P3GS63"/>
<sequence>MRERSWYTYFDNSVHPIVLAPDYHLVPFTSIFYHSMVIQRPNHVFRGYLLNMRLCAKTRLRRHALGFWGAYRGLRARQWGATLERTGVKDEAPDSRVEKATATCRIPFSKPA</sequence>